<proteinExistence type="predicted"/>
<dbReference type="Proteomes" id="UP001642540">
    <property type="component" value="Unassembled WGS sequence"/>
</dbReference>
<keyword evidence="1" id="KW-1133">Transmembrane helix</keyword>
<feature type="transmembrane region" description="Helical" evidence="1">
    <location>
        <begin position="210"/>
        <end position="233"/>
    </location>
</feature>
<evidence type="ECO:0000256" key="1">
    <source>
        <dbReference type="SAM" id="Phobius"/>
    </source>
</evidence>
<evidence type="ECO:0008006" key="4">
    <source>
        <dbReference type="Google" id="ProtNLM"/>
    </source>
</evidence>
<comment type="caution">
    <text evidence="2">The sequence shown here is derived from an EMBL/GenBank/DDBJ whole genome shotgun (WGS) entry which is preliminary data.</text>
</comment>
<accession>A0ABP1RDA2</accession>
<evidence type="ECO:0000313" key="3">
    <source>
        <dbReference type="Proteomes" id="UP001642540"/>
    </source>
</evidence>
<feature type="transmembrane region" description="Helical" evidence="1">
    <location>
        <begin position="147"/>
        <end position="165"/>
    </location>
</feature>
<keyword evidence="1" id="KW-0812">Transmembrane</keyword>
<organism evidence="2 3">
    <name type="scientific">Orchesella dallaii</name>
    <dbReference type="NCBI Taxonomy" id="48710"/>
    <lineage>
        <taxon>Eukaryota</taxon>
        <taxon>Metazoa</taxon>
        <taxon>Ecdysozoa</taxon>
        <taxon>Arthropoda</taxon>
        <taxon>Hexapoda</taxon>
        <taxon>Collembola</taxon>
        <taxon>Entomobryomorpha</taxon>
        <taxon>Entomobryoidea</taxon>
        <taxon>Orchesellidae</taxon>
        <taxon>Orchesellinae</taxon>
        <taxon>Orchesella</taxon>
    </lineage>
</organism>
<keyword evidence="1" id="KW-0472">Membrane</keyword>
<reference evidence="2 3" key="1">
    <citation type="submission" date="2024-08" db="EMBL/GenBank/DDBJ databases">
        <authorList>
            <person name="Cucini C."/>
            <person name="Frati F."/>
        </authorList>
    </citation>
    <scope>NUCLEOTIDE SEQUENCE [LARGE SCALE GENOMIC DNA]</scope>
</reference>
<sequence length="330" mass="37637">MKCERIFDKIRKERRYPSQSSQSKALPEKSQTILTASVFLMAGTMCWNLYNTHAEVVSLLNGFILVDTELKMGGTQQPEDGKRKLAQFICKMFIITIKYLPVFQAILSGIDPSLPTNAFEFLNRSEIWEVSDVKYIYRVVIMTSNYFSWHLVAILGFFFALKFLVTFESARVYQLSLLNVSVKQWKVLQKVYRKIQLLLQLFNKLHASGFVVYLLLVVGLGQITCTYICIRYSGIPLPVAIMLVFEALDCYLVILGVYGFAGDVNTTSKIVLQTLQCKLKGEKKIVRKELKSLSVLKMKFGTANYIDKMTPLIFINFNHGRIVDLLLVGA</sequence>
<keyword evidence="3" id="KW-1185">Reference proteome</keyword>
<evidence type="ECO:0000313" key="2">
    <source>
        <dbReference type="EMBL" id="CAL8121240.1"/>
    </source>
</evidence>
<gene>
    <name evidence="2" type="ORF">ODALV1_LOCUS19287</name>
</gene>
<protein>
    <recommendedName>
        <fullName evidence="4">Gustatory receptor</fullName>
    </recommendedName>
</protein>
<name>A0ABP1RDA2_9HEXA</name>
<dbReference type="EMBL" id="CAXLJM020000065">
    <property type="protein sequence ID" value="CAL8121240.1"/>
    <property type="molecule type" value="Genomic_DNA"/>
</dbReference>
<feature type="transmembrane region" description="Helical" evidence="1">
    <location>
        <begin position="239"/>
        <end position="261"/>
    </location>
</feature>